<name>A0A937RNZ8_9ACTN</name>
<feature type="non-terminal residue" evidence="1">
    <location>
        <position position="1"/>
    </location>
</feature>
<proteinExistence type="predicted"/>
<dbReference type="EMBL" id="JAEACQ010000393">
    <property type="protein sequence ID" value="MBL7633665.1"/>
    <property type="molecule type" value="Genomic_DNA"/>
</dbReference>
<keyword evidence="2" id="KW-1185">Reference proteome</keyword>
<comment type="caution">
    <text evidence="1">The sequence shown here is derived from an EMBL/GenBank/DDBJ whole genome shotgun (WGS) entry which is preliminary data.</text>
</comment>
<organism evidence="1 2">
    <name type="scientific">Frankia nepalensis</name>
    <dbReference type="NCBI Taxonomy" id="1836974"/>
    <lineage>
        <taxon>Bacteria</taxon>
        <taxon>Bacillati</taxon>
        <taxon>Actinomycetota</taxon>
        <taxon>Actinomycetes</taxon>
        <taxon>Frankiales</taxon>
        <taxon>Frankiaceae</taxon>
        <taxon>Frankia</taxon>
    </lineage>
</organism>
<dbReference type="AlphaFoldDB" id="A0A937RNZ8"/>
<accession>A0A937RNZ8</accession>
<evidence type="ECO:0000313" key="2">
    <source>
        <dbReference type="Proteomes" id="UP000604475"/>
    </source>
</evidence>
<protein>
    <submittedName>
        <fullName evidence="1">Cytochrome P450</fullName>
    </submittedName>
</protein>
<sequence length="37" mass="4165">AELVPRIRDIELAAPAEYIETLFVGGPKHVPIRYQMA</sequence>
<evidence type="ECO:0000313" key="1">
    <source>
        <dbReference type="EMBL" id="MBL7633665.1"/>
    </source>
</evidence>
<dbReference type="Proteomes" id="UP000604475">
    <property type="component" value="Unassembled WGS sequence"/>
</dbReference>
<gene>
    <name evidence="1" type="ORF">I7412_42250</name>
</gene>
<reference evidence="1" key="1">
    <citation type="submission" date="2020-12" db="EMBL/GenBank/DDBJ databases">
        <title>Genomic characterization of non-nitrogen-fixing Frankia strains.</title>
        <authorList>
            <person name="Carlos-Shanley C."/>
            <person name="Guerra T."/>
            <person name="Hahn D."/>
        </authorList>
    </citation>
    <scope>NUCLEOTIDE SEQUENCE</scope>
    <source>
        <strain evidence="1">CN6</strain>
    </source>
</reference>